<dbReference type="Proteomes" id="UP000325081">
    <property type="component" value="Unassembled WGS sequence"/>
</dbReference>
<feature type="transmembrane region" description="Helical" evidence="2">
    <location>
        <begin position="209"/>
        <end position="229"/>
    </location>
</feature>
<feature type="region of interest" description="Disordered" evidence="1">
    <location>
        <begin position="113"/>
        <end position="145"/>
    </location>
</feature>
<keyword evidence="2" id="KW-0812">Transmembrane</keyword>
<reference evidence="4" key="1">
    <citation type="journal article" date="2019" name="Curr. Biol.">
        <title>Genome Sequence of Striga asiatica Provides Insight into the Evolution of Plant Parasitism.</title>
        <authorList>
            <person name="Yoshida S."/>
            <person name="Kim S."/>
            <person name="Wafula E.K."/>
            <person name="Tanskanen J."/>
            <person name="Kim Y.M."/>
            <person name="Honaas L."/>
            <person name="Yang Z."/>
            <person name="Spallek T."/>
            <person name="Conn C.E."/>
            <person name="Ichihashi Y."/>
            <person name="Cheong K."/>
            <person name="Cui S."/>
            <person name="Der J.P."/>
            <person name="Gundlach H."/>
            <person name="Jiao Y."/>
            <person name="Hori C."/>
            <person name="Ishida J.K."/>
            <person name="Kasahara H."/>
            <person name="Kiba T."/>
            <person name="Kim M.S."/>
            <person name="Koo N."/>
            <person name="Laohavisit A."/>
            <person name="Lee Y.H."/>
            <person name="Lumba S."/>
            <person name="McCourt P."/>
            <person name="Mortimer J.C."/>
            <person name="Mutuku J.M."/>
            <person name="Nomura T."/>
            <person name="Sasaki-Sekimoto Y."/>
            <person name="Seto Y."/>
            <person name="Wang Y."/>
            <person name="Wakatake T."/>
            <person name="Sakakibara H."/>
            <person name="Demura T."/>
            <person name="Yamaguchi S."/>
            <person name="Yoneyama K."/>
            <person name="Manabe R.I."/>
            <person name="Nelson D.C."/>
            <person name="Schulman A.H."/>
            <person name="Timko M.P."/>
            <person name="dePamphilis C.W."/>
            <person name="Choi D."/>
            <person name="Shirasu K."/>
        </authorList>
    </citation>
    <scope>NUCLEOTIDE SEQUENCE [LARGE SCALE GENOMIC DNA]</scope>
    <source>
        <strain evidence="4">cv. UVA1</strain>
    </source>
</reference>
<feature type="compositionally biased region" description="Polar residues" evidence="1">
    <location>
        <begin position="274"/>
        <end position="292"/>
    </location>
</feature>
<feature type="region of interest" description="Disordered" evidence="1">
    <location>
        <begin position="54"/>
        <end position="87"/>
    </location>
</feature>
<evidence type="ECO:0000313" key="4">
    <source>
        <dbReference type="Proteomes" id="UP000325081"/>
    </source>
</evidence>
<keyword evidence="2" id="KW-0472">Membrane</keyword>
<sequence length="694" mass="76491">MRRSRDLQGAGSTVNGALRRRQRVATLRDSSDEVEQMMVLKGTVRLRDRERLRKKERGRDLSKRRRIENRSVVQQRSGGGVGGCGGGSYRESVNLDSSDEDCFEEGVETRIHQQNMTTQLPPSPNHREGSVDRGKVGSPEERESPSFVKVDACDNQYPTVTKADYEDGTKKSSRIEIDLMALPSLPSSPERDITVDINSETMAQDVQKALQSLSIVVFIHCFILVYFYVICLRPLYLLILVQKKSETSPSGSTEALSSNQSLNLNLEQQRHDTSSASKSTAQLQQNLKEPKNQCSWPGVLPHAGYVPSHRADLPRSSLTMQAPEFKFLQPRPKRCATHRYIAENIHYHNQLVQKSLSSGLTGVGTTLYGTKSSNIKSIPEKNLTGDTGEDKSSRVSADFNVRSSAKSLLQQAPSQAQAQARNFLHNPVFTFPLGGHHQAAIMAPPNSLTNKPPATSSHVETSNAGTFNRSFFPSNEATSSYIAMLQNNGYQFPIPPNIALPPSFKSGSILNSSLYSLPVSKTDANKTPQMERKNGASASNDSAAQIYSFSVQPMSCGHTSNKLPPVSQNSSAIFQKLPEPSWNGYNKNFPSSDEKSRNVGIPPSHLSLVPIPTFQHQVHPKASSFQTDYSPLTSKWDNFSRTAKVPEGSFQFFAQHIPQTKVPEGSQRLSPACRRNVPSILCNGGASQLPELKH</sequence>
<evidence type="ECO:0000256" key="1">
    <source>
        <dbReference type="SAM" id="MobiDB-lite"/>
    </source>
</evidence>
<evidence type="ECO:0008006" key="5">
    <source>
        <dbReference type="Google" id="ProtNLM"/>
    </source>
</evidence>
<keyword evidence="2" id="KW-1133">Transmembrane helix</keyword>
<name>A0A5A7NWH8_STRAF</name>
<evidence type="ECO:0000313" key="3">
    <source>
        <dbReference type="EMBL" id="GER24834.1"/>
    </source>
</evidence>
<dbReference type="GO" id="GO:0005634">
    <property type="term" value="C:nucleus"/>
    <property type="evidence" value="ECO:0007669"/>
    <property type="project" value="TreeGrafter"/>
</dbReference>
<dbReference type="GO" id="GO:0042752">
    <property type="term" value="P:regulation of circadian rhythm"/>
    <property type="evidence" value="ECO:0007669"/>
    <property type="project" value="InterPro"/>
</dbReference>
<protein>
    <recommendedName>
        <fullName evidence="5">Time for coffee</fullName>
    </recommendedName>
</protein>
<feature type="region of interest" description="Disordered" evidence="1">
    <location>
        <begin position="1"/>
        <end position="22"/>
    </location>
</feature>
<feature type="region of interest" description="Disordered" evidence="1">
    <location>
        <begin position="268"/>
        <end position="292"/>
    </location>
</feature>
<dbReference type="PANTHER" id="PTHR34798">
    <property type="entry name" value="PROTEIN TIME FOR COFFEE"/>
    <property type="match status" value="1"/>
</dbReference>
<dbReference type="OrthoDB" id="784889at2759"/>
<feature type="compositionally biased region" description="Basic and acidic residues" evidence="1">
    <location>
        <begin position="125"/>
        <end position="144"/>
    </location>
</feature>
<dbReference type="PANTHER" id="PTHR34798:SF2">
    <property type="entry name" value="PROTEIN TIME FOR COFFEE"/>
    <property type="match status" value="1"/>
</dbReference>
<feature type="compositionally biased region" description="Gly residues" evidence="1">
    <location>
        <begin position="77"/>
        <end position="87"/>
    </location>
</feature>
<proteinExistence type="predicted"/>
<keyword evidence="4" id="KW-1185">Reference proteome</keyword>
<organism evidence="3 4">
    <name type="scientific">Striga asiatica</name>
    <name type="common">Asiatic witchweed</name>
    <name type="synonym">Buchnera asiatica</name>
    <dbReference type="NCBI Taxonomy" id="4170"/>
    <lineage>
        <taxon>Eukaryota</taxon>
        <taxon>Viridiplantae</taxon>
        <taxon>Streptophyta</taxon>
        <taxon>Embryophyta</taxon>
        <taxon>Tracheophyta</taxon>
        <taxon>Spermatophyta</taxon>
        <taxon>Magnoliopsida</taxon>
        <taxon>eudicotyledons</taxon>
        <taxon>Gunneridae</taxon>
        <taxon>Pentapetalae</taxon>
        <taxon>asterids</taxon>
        <taxon>lamiids</taxon>
        <taxon>Lamiales</taxon>
        <taxon>Orobanchaceae</taxon>
        <taxon>Buchnereae</taxon>
        <taxon>Striga</taxon>
    </lineage>
</organism>
<accession>A0A5A7NWH8</accession>
<gene>
    <name evidence="3" type="ORF">STAS_00372</name>
</gene>
<feature type="region of interest" description="Disordered" evidence="1">
    <location>
        <begin position="376"/>
        <end position="395"/>
    </location>
</feature>
<comment type="caution">
    <text evidence="3">The sequence shown here is derived from an EMBL/GenBank/DDBJ whole genome shotgun (WGS) entry which is preliminary data.</text>
</comment>
<dbReference type="EMBL" id="BKCP01000001">
    <property type="protein sequence ID" value="GER24834.1"/>
    <property type="molecule type" value="Genomic_DNA"/>
</dbReference>
<dbReference type="InterPro" id="IPR039317">
    <property type="entry name" value="TIC"/>
</dbReference>
<feature type="region of interest" description="Disordered" evidence="1">
    <location>
        <begin position="521"/>
        <end position="541"/>
    </location>
</feature>
<evidence type="ECO:0000256" key="2">
    <source>
        <dbReference type="SAM" id="Phobius"/>
    </source>
</evidence>
<dbReference type="AlphaFoldDB" id="A0A5A7NWH8"/>